<sequence>GVPFLVLHPGAHLGQGDDRGVKRIVKALDGIFRATKKSPVRVALENTAGQGTCLGHHIRHLADIFGRVKQPERLGVCLDTAHFFAAGYDIRTPKGWDAAIAEVGQMIGLKQVLAFHLNDSKTDLNSRVDRHDHIGHGLIGKKAFGHIVNDPRFADTPGCLETPKSPDLHEDIANLATLRSLLKKGKRPGKTR</sequence>
<evidence type="ECO:0000256" key="3">
    <source>
        <dbReference type="ARBA" id="ARBA00022723"/>
    </source>
</evidence>
<keyword evidence="3" id="KW-0479">Metal-binding</keyword>
<dbReference type="NCBIfam" id="TIGR00587">
    <property type="entry name" value="nfo"/>
    <property type="match status" value="1"/>
</dbReference>
<evidence type="ECO:0000256" key="6">
    <source>
        <dbReference type="ARBA" id="ARBA00022833"/>
    </source>
</evidence>
<comment type="similarity">
    <text evidence="2">Belongs to the AP endonuclease 2 family.</text>
</comment>
<feature type="domain" description="Xylose isomerase-like TIM barrel" evidence="8">
    <location>
        <begin position="1"/>
        <end position="169"/>
    </location>
</feature>
<keyword evidence="7" id="KW-0234">DNA repair</keyword>
<name>A0A383A772_9ZZZZ</name>
<keyword evidence="4" id="KW-0227">DNA damage</keyword>
<evidence type="ECO:0000256" key="1">
    <source>
        <dbReference type="ARBA" id="ARBA00001947"/>
    </source>
</evidence>
<dbReference type="InterPro" id="IPR001719">
    <property type="entry name" value="AP_endonuc_2"/>
</dbReference>
<evidence type="ECO:0000259" key="8">
    <source>
        <dbReference type="Pfam" id="PF01261"/>
    </source>
</evidence>
<protein>
    <recommendedName>
        <fullName evidence="8">Xylose isomerase-like TIM barrel domain-containing protein</fullName>
    </recommendedName>
</protein>
<dbReference type="InterPro" id="IPR036237">
    <property type="entry name" value="Xyl_isomerase-like_sf"/>
</dbReference>
<reference evidence="9" key="1">
    <citation type="submission" date="2018-05" db="EMBL/GenBank/DDBJ databases">
        <authorList>
            <person name="Lanie J.A."/>
            <person name="Ng W.-L."/>
            <person name="Kazmierczak K.M."/>
            <person name="Andrzejewski T.M."/>
            <person name="Davidsen T.M."/>
            <person name="Wayne K.J."/>
            <person name="Tettelin H."/>
            <person name="Glass J.I."/>
            <person name="Rusch D."/>
            <person name="Podicherti R."/>
            <person name="Tsui H.-C.T."/>
            <person name="Winkler M.E."/>
        </authorList>
    </citation>
    <scope>NUCLEOTIDE SEQUENCE</scope>
</reference>
<dbReference type="InterPro" id="IPR018246">
    <property type="entry name" value="AP_endonuc_F2_Zn_BS"/>
</dbReference>
<organism evidence="9">
    <name type="scientific">marine metagenome</name>
    <dbReference type="NCBI Taxonomy" id="408172"/>
    <lineage>
        <taxon>unclassified sequences</taxon>
        <taxon>metagenomes</taxon>
        <taxon>ecological metagenomes</taxon>
    </lineage>
</organism>
<gene>
    <name evidence="9" type="ORF">METZ01_LOCUS456325</name>
</gene>
<dbReference type="AlphaFoldDB" id="A0A383A772"/>
<dbReference type="GO" id="GO:0006284">
    <property type="term" value="P:base-excision repair"/>
    <property type="evidence" value="ECO:0007669"/>
    <property type="project" value="TreeGrafter"/>
</dbReference>
<keyword evidence="6" id="KW-0862">Zinc</keyword>
<dbReference type="PROSITE" id="PS00731">
    <property type="entry name" value="AP_NUCLEASE_F2_3"/>
    <property type="match status" value="1"/>
</dbReference>
<dbReference type="PANTHER" id="PTHR21445">
    <property type="entry name" value="ENDONUCLEASE IV ENDODEOXYRIBONUCLEASE IV"/>
    <property type="match status" value="1"/>
</dbReference>
<dbReference type="InterPro" id="IPR013022">
    <property type="entry name" value="Xyl_isomerase-like_TIM-brl"/>
</dbReference>
<evidence type="ECO:0000313" key="9">
    <source>
        <dbReference type="EMBL" id="SVE03471.1"/>
    </source>
</evidence>
<evidence type="ECO:0000256" key="7">
    <source>
        <dbReference type="ARBA" id="ARBA00023204"/>
    </source>
</evidence>
<dbReference type="EMBL" id="UINC01189673">
    <property type="protein sequence ID" value="SVE03471.1"/>
    <property type="molecule type" value="Genomic_DNA"/>
</dbReference>
<dbReference type="PROSITE" id="PS51432">
    <property type="entry name" value="AP_NUCLEASE_F2_4"/>
    <property type="match status" value="1"/>
</dbReference>
<evidence type="ECO:0000256" key="4">
    <source>
        <dbReference type="ARBA" id="ARBA00022763"/>
    </source>
</evidence>
<evidence type="ECO:0000256" key="5">
    <source>
        <dbReference type="ARBA" id="ARBA00022801"/>
    </source>
</evidence>
<proteinExistence type="inferred from homology"/>
<accession>A0A383A772</accession>
<dbReference type="SUPFAM" id="SSF51658">
    <property type="entry name" value="Xylose isomerase-like"/>
    <property type="match status" value="1"/>
</dbReference>
<dbReference type="GO" id="GO:0008081">
    <property type="term" value="F:phosphoric diester hydrolase activity"/>
    <property type="evidence" value="ECO:0007669"/>
    <property type="project" value="TreeGrafter"/>
</dbReference>
<comment type="cofactor">
    <cofactor evidence="1">
        <name>Zn(2+)</name>
        <dbReference type="ChEBI" id="CHEBI:29105"/>
    </cofactor>
</comment>
<feature type="non-terminal residue" evidence="9">
    <location>
        <position position="1"/>
    </location>
</feature>
<dbReference type="Pfam" id="PF01261">
    <property type="entry name" value="AP_endonuc_2"/>
    <property type="match status" value="1"/>
</dbReference>
<dbReference type="GO" id="GO:0003906">
    <property type="term" value="F:DNA-(apurinic or apyrimidinic site) endonuclease activity"/>
    <property type="evidence" value="ECO:0007669"/>
    <property type="project" value="TreeGrafter"/>
</dbReference>
<dbReference type="GO" id="GO:0003677">
    <property type="term" value="F:DNA binding"/>
    <property type="evidence" value="ECO:0007669"/>
    <property type="project" value="InterPro"/>
</dbReference>
<dbReference type="PANTHER" id="PTHR21445:SF0">
    <property type="entry name" value="APURINIC-APYRIMIDINIC ENDONUCLEASE"/>
    <property type="match status" value="1"/>
</dbReference>
<keyword evidence="5" id="KW-0378">Hydrolase</keyword>
<evidence type="ECO:0000256" key="2">
    <source>
        <dbReference type="ARBA" id="ARBA00005340"/>
    </source>
</evidence>
<dbReference type="Gene3D" id="3.20.20.150">
    <property type="entry name" value="Divalent-metal-dependent TIM barrel enzymes"/>
    <property type="match status" value="1"/>
</dbReference>
<dbReference type="SMART" id="SM00518">
    <property type="entry name" value="AP2Ec"/>
    <property type="match status" value="1"/>
</dbReference>
<dbReference type="GO" id="GO:0008270">
    <property type="term" value="F:zinc ion binding"/>
    <property type="evidence" value="ECO:0007669"/>
    <property type="project" value="InterPro"/>
</dbReference>